<dbReference type="InterPro" id="IPR029675">
    <property type="entry name" value="PGAP4"/>
</dbReference>
<dbReference type="GO" id="GO:0000139">
    <property type="term" value="C:Golgi membrane"/>
    <property type="evidence" value="ECO:0007669"/>
    <property type="project" value="InterPro"/>
</dbReference>
<feature type="transmembrane region" description="Helical" evidence="2">
    <location>
        <begin position="289"/>
        <end position="311"/>
    </location>
</feature>
<evidence type="ECO:0000313" key="3">
    <source>
        <dbReference type="EMBL" id="KAJ5116946.1"/>
    </source>
</evidence>
<sequence length="441" mass="51211">MRLESWFTINFRSRTLRIFVFFLPIYTLLLLYARAKGSRDPGSVFFDPWTGYDQSYSRARIEEGDSYIQKIDDLDDHDIHEIWKASEKPQLCVGIATVSRELKGKQYFRNTVGTLLDGLSEVERSQIYLIFFPAHSEPSDHPDFRQPWFNALPDRILLYNDSAEIDIDHIRTLEQNKESIGRQKALLDYQYLLRTCQDIGTPYTLMVEDDVIAQDGWFHKTQEAISAAESQTRQIGASKWLYLRLFYSEEFLGWKSEEWPIYLYYSVLIFSFVLFTCLGIRQYNPQSAITGGSIVLFSFIITPLLIILFFATGRVTVFPVPHGVHRMPDSGCCSQAFVFPQSRVPELLDLYHSQQAGYIDSITELYANNNNEIRWALTPSIMQHVGSQSTKDETGNLGRPSRFKSKDEMKGTERLWNFAFETNDVDRLREEHENAKEIYGY</sequence>
<organism evidence="3 4">
    <name type="scientific">Penicillium angulare</name>
    <dbReference type="NCBI Taxonomy" id="116970"/>
    <lineage>
        <taxon>Eukaryota</taxon>
        <taxon>Fungi</taxon>
        <taxon>Dikarya</taxon>
        <taxon>Ascomycota</taxon>
        <taxon>Pezizomycotina</taxon>
        <taxon>Eurotiomycetes</taxon>
        <taxon>Eurotiomycetidae</taxon>
        <taxon>Eurotiales</taxon>
        <taxon>Aspergillaceae</taxon>
        <taxon>Penicillium</taxon>
    </lineage>
</organism>
<evidence type="ECO:0000313" key="4">
    <source>
        <dbReference type="Proteomes" id="UP001149165"/>
    </source>
</evidence>
<dbReference type="Proteomes" id="UP001149165">
    <property type="component" value="Unassembled WGS sequence"/>
</dbReference>
<dbReference type="PANTHER" id="PTHR31410:SF1">
    <property type="entry name" value="POST-GPI ATTACHMENT TO PROTEINS FACTOR 4"/>
    <property type="match status" value="1"/>
</dbReference>
<keyword evidence="4" id="KW-1185">Reference proteome</keyword>
<accession>A0A9W9GE47</accession>
<protein>
    <recommendedName>
        <fullName evidence="5">Glycosyl transferase, family 54</fullName>
    </recommendedName>
</protein>
<evidence type="ECO:0000256" key="1">
    <source>
        <dbReference type="SAM" id="MobiDB-lite"/>
    </source>
</evidence>
<reference evidence="3" key="1">
    <citation type="submission" date="2022-11" db="EMBL/GenBank/DDBJ databases">
        <authorList>
            <person name="Petersen C."/>
        </authorList>
    </citation>
    <scope>NUCLEOTIDE SEQUENCE</scope>
    <source>
        <strain evidence="3">IBT 30069</strain>
    </source>
</reference>
<gene>
    <name evidence="3" type="ORF">N7456_001294</name>
</gene>
<dbReference type="PANTHER" id="PTHR31410">
    <property type="entry name" value="TRANSMEMBRANE PROTEIN 246"/>
    <property type="match status" value="1"/>
</dbReference>
<keyword evidence="2" id="KW-1133">Transmembrane helix</keyword>
<dbReference type="GO" id="GO:0006506">
    <property type="term" value="P:GPI anchor biosynthetic process"/>
    <property type="evidence" value="ECO:0007669"/>
    <property type="project" value="InterPro"/>
</dbReference>
<dbReference type="EMBL" id="JAPQKH010000001">
    <property type="protein sequence ID" value="KAJ5116946.1"/>
    <property type="molecule type" value="Genomic_DNA"/>
</dbReference>
<reference evidence="3" key="2">
    <citation type="journal article" date="2023" name="IMA Fungus">
        <title>Comparative genomic study of the Penicillium genus elucidates a diverse pangenome and 15 lateral gene transfer events.</title>
        <authorList>
            <person name="Petersen C."/>
            <person name="Sorensen T."/>
            <person name="Nielsen M.R."/>
            <person name="Sondergaard T.E."/>
            <person name="Sorensen J.L."/>
            <person name="Fitzpatrick D.A."/>
            <person name="Frisvad J.C."/>
            <person name="Nielsen K.L."/>
        </authorList>
    </citation>
    <scope>NUCLEOTIDE SEQUENCE</scope>
    <source>
        <strain evidence="3">IBT 30069</strain>
    </source>
</reference>
<evidence type="ECO:0000256" key="2">
    <source>
        <dbReference type="SAM" id="Phobius"/>
    </source>
</evidence>
<dbReference type="GO" id="GO:0016757">
    <property type="term" value="F:glycosyltransferase activity"/>
    <property type="evidence" value="ECO:0007669"/>
    <property type="project" value="InterPro"/>
</dbReference>
<proteinExistence type="predicted"/>
<feature type="transmembrane region" description="Helical" evidence="2">
    <location>
        <begin position="15"/>
        <end position="33"/>
    </location>
</feature>
<dbReference type="OrthoDB" id="2016523at2759"/>
<comment type="caution">
    <text evidence="3">The sequence shown here is derived from an EMBL/GenBank/DDBJ whole genome shotgun (WGS) entry which is preliminary data.</text>
</comment>
<feature type="region of interest" description="Disordered" evidence="1">
    <location>
        <begin position="387"/>
        <end position="408"/>
    </location>
</feature>
<keyword evidence="2" id="KW-0812">Transmembrane</keyword>
<dbReference type="AlphaFoldDB" id="A0A9W9GE47"/>
<dbReference type="CDD" id="cd22189">
    <property type="entry name" value="PGAP4-like_fungal"/>
    <property type="match status" value="1"/>
</dbReference>
<keyword evidence="2" id="KW-0472">Membrane</keyword>
<evidence type="ECO:0008006" key="5">
    <source>
        <dbReference type="Google" id="ProtNLM"/>
    </source>
</evidence>
<name>A0A9W9GE47_9EURO</name>
<feature type="transmembrane region" description="Helical" evidence="2">
    <location>
        <begin position="262"/>
        <end position="283"/>
    </location>
</feature>